<evidence type="ECO:0000313" key="2">
    <source>
        <dbReference type="EMBL" id="QGN15612.1"/>
    </source>
</evidence>
<accession>A0ABX6EV45</accession>
<dbReference type="EMBL" id="CP015056">
    <property type="protein sequence ID" value="QGN15612.1"/>
    <property type="molecule type" value="Genomic_DNA"/>
</dbReference>
<feature type="compositionally biased region" description="Polar residues" evidence="1">
    <location>
        <begin position="264"/>
        <end position="322"/>
    </location>
</feature>
<feature type="region of interest" description="Disordered" evidence="1">
    <location>
        <begin position="218"/>
        <end position="322"/>
    </location>
</feature>
<evidence type="ECO:0000256" key="1">
    <source>
        <dbReference type="SAM" id="MobiDB-lite"/>
    </source>
</evidence>
<reference evidence="2 3" key="1">
    <citation type="submission" date="2016-03" db="EMBL/GenBank/DDBJ databases">
        <title>How can Kluyveromyces marxianus grow so fast - potential evolutionary course in Saccharomyces Complex revealed by comparative genomics.</title>
        <authorList>
            <person name="Mo W."/>
            <person name="Lu W."/>
            <person name="Yang X."/>
            <person name="Qi J."/>
            <person name="Lv H."/>
        </authorList>
    </citation>
    <scope>NUCLEOTIDE SEQUENCE [LARGE SCALE GENOMIC DNA]</scope>
    <source>
        <strain evidence="2 3">FIM1</strain>
    </source>
</reference>
<name>A0ABX6EV45_KLUMA</name>
<organism evidence="2 3">
    <name type="scientific">Kluyveromyces marxianus</name>
    <name type="common">Yeast</name>
    <name type="synonym">Candida kefyr</name>
    <dbReference type="NCBI Taxonomy" id="4911"/>
    <lineage>
        <taxon>Eukaryota</taxon>
        <taxon>Fungi</taxon>
        <taxon>Dikarya</taxon>
        <taxon>Ascomycota</taxon>
        <taxon>Saccharomycotina</taxon>
        <taxon>Saccharomycetes</taxon>
        <taxon>Saccharomycetales</taxon>
        <taxon>Saccharomycetaceae</taxon>
        <taxon>Kluyveromyces</taxon>
    </lineage>
</organism>
<feature type="compositionally biased region" description="Polar residues" evidence="1">
    <location>
        <begin position="218"/>
        <end position="229"/>
    </location>
</feature>
<gene>
    <name evidence="2" type="ORF">FIM1_2305</name>
</gene>
<sequence>MLVNLVSAFFSSNDTEISESARPQFCHGVQEDDIDLQLRSLLYCYTRLNIEKLSPFYPVDSNPQTGEQLGDGSVVLDEVYNLERFKSMLREDPHRILVDWCKNKARLMCILSGNPIRSHTPLPKDFPFLVLKPDSSEDVYVKKLVLESRLYQEHDIPLTWKIQCLQDIIKKQYSVLPTKRQVFNKQDRWQIMIKYLSKLAERVQIERVYKAYSTQNLSSRRLSNTSDPGNDTLRVSEKPLSTPSTPNRGLRSKPSMTILRLDNSVRSRMSPSLTGSPTRNAPNSPALQSRSPSPKKQSNRSTNANLFSITPDHSANNSPLYQQSRSCVVKRLQREKRAILAETGKTFIAL</sequence>
<dbReference type="Proteomes" id="UP000422736">
    <property type="component" value="Chromosome 3"/>
</dbReference>
<evidence type="ECO:0000313" key="3">
    <source>
        <dbReference type="Proteomes" id="UP000422736"/>
    </source>
</evidence>
<protein>
    <submittedName>
        <fullName evidence="2">Pol_alpha_B_N super family[cl07152]</fullName>
    </submittedName>
</protein>
<dbReference type="Pfam" id="PF17235">
    <property type="entry name" value="STD1"/>
    <property type="match status" value="1"/>
</dbReference>
<dbReference type="InterPro" id="IPR035189">
    <property type="entry name" value="Std1/Mth1"/>
</dbReference>
<keyword evidence="3" id="KW-1185">Reference proteome</keyword>
<reference evidence="2 3" key="2">
    <citation type="submission" date="2019-11" db="EMBL/GenBank/DDBJ databases">
        <authorList>
            <person name="Lu H."/>
        </authorList>
    </citation>
    <scope>NUCLEOTIDE SEQUENCE [LARGE SCALE GENOMIC DNA]</scope>
    <source>
        <strain evidence="2 3">FIM1</strain>
    </source>
</reference>
<proteinExistence type="predicted"/>